<evidence type="ECO:0000256" key="2">
    <source>
        <dbReference type="ARBA" id="ARBA00004651"/>
    </source>
</evidence>
<dbReference type="KEGG" id="slb:AWJ20_1046"/>
<evidence type="ECO:0000256" key="10">
    <source>
        <dbReference type="SAM" id="Phobius"/>
    </source>
</evidence>
<reference evidence="11 12" key="1">
    <citation type="submission" date="2016-02" db="EMBL/GenBank/DDBJ databases">
        <title>Complete genome sequence and transcriptome regulation of the pentose utilising yeast Sugiyamaella lignohabitans.</title>
        <authorList>
            <person name="Bellasio M."/>
            <person name="Peymann A."/>
            <person name="Valli M."/>
            <person name="Sipitzky M."/>
            <person name="Graf A."/>
            <person name="Sauer M."/>
            <person name="Marx H."/>
            <person name="Mattanovich D."/>
        </authorList>
    </citation>
    <scope>NUCLEOTIDE SEQUENCE [LARGE SCALE GENOMIC DNA]</scope>
    <source>
        <strain evidence="11 12">CBS 10342</strain>
    </source>
</reference>
<dbReference type="GO" id="GO:1903425">
    <property type="term" value="F:fluoride transmembrane transporter activity"/>
    <property type="evidence" value="ECO:0007669"/>
    <property type="project" value="TreeGrafter"/>
</dbReference>
<evidence type="ECO:0000256" key="1">
    <source>
        <dbReference type="ARBA" id="ARBA00002598"/>
    </source>
</evidence>
<comment type="subcellular location">
    <subcellularLocation>
        <location evidence="2">Cell membrane</location>
        <topology evidence="2">Multi-pass membrane protein</topology>
    </subcellularLocation>
</comment>
<feature type="transmembrane region" description="Helical" evidence="10">
    <location>
        <begin position="347"/>
        <end position="366"/>
    </location>
</feature>
<feature type="transmembrane region" description="Helical" evidence="10">
    <location>
        <begin position="378"/>
        <end position="403"/>
    </location>
</feature>
<dbReference type="AlphaFoldDB" id="A0A167DD01"/>
<feature type="compositionally biased region" description="Basic residues" evidence="9">
    <location>
        <begin position="27"/>
        <end position="49"/>
    </location>
</feature>
<dbReference type="Pfam" id="PF02537">
    <property type="entry name" value="CRCB"/>
    <property type="match status" value="2"/>
</dbReference>
<evidence type="ECO:0000313" key="12">
    <source>
        <dbReference type="Proteomes" id="UP000189580"/>
    </source>
</evidence>
<evidence type="ECO:0000256" key="5">
    <source>
        <dbReference type="ARBA" id="ARBA00022989"/>
    </source>
</evidence>
<keyword evidence="3" id="KW-1003">Cell membrane</keyword>
<dbReference type="EMBL" id="CP014501">
    <property type="protein sequence ID" value="ANB12776.1"/>
    <property type="molecule type" value="Genomic_DNA"/>
</dbReference>
<comment type="function">
    <text evidence="1">Fluoride channel required for the rapid expulsion of cytoplasmic fluoride.</text>
</comment>
<comment type="catalytic activity">
    <reaction evidence="8">
        <text>fluoride(in) = fluoride(out)</text>
        <dbReference type="Rhea" id="RHEA:76159"/>
        <dbReference type="ChEBI" id="CHEBI:17051"/>
    </reaction>
    <physiologicalReaction direction="left-to-right" evidence="8">
        <dbReference type="Rhea" id="RHEA:76160"/>
    </physiologicalReaction>
</comment>
<evidence type="ECO:0000256" key="4">
    <source>
        <dbReference type="ARBA" id="ARBA00022692"/>
    </source>
</evidence>
<evidence type="ECO:0000256" key="8">
    <source>
        <dbReference type="ARBA" id="ARBA00035585"/>
    </source>
</evidence>
<gene>
    <name evidence="11" type="primary">FEX2</name>
    <name evidence="11" type="ORF">AWJ20_1046</name>
</gene>
<dbReference type="OrthoDB" id="409792at2759"/>
<feature type="transmembrane region" description="Helical" evidence="10">
    <location>
        <begin position="164"/>
        <end position="187"/>
    </location>
</feature>
<dbReference type="GeneID" id="30032805"/>
<keyword evidence="4 10" id="KW-0812">Transmembrane</keyword>
<dbReference type="PANTHER" id="PTHR28259:SF1">
    <property type="entry name" value="FLUORIDE EXPORT PROTEIN 1-RELATED"/>
    <property type="match status" value="1"/>
</dbReference>
<dbReference type="Proteomes" id="UP000189580">
    <property type="component" value="Chromosome a"/>
</dbReference>
<dbReference type="GO" id="GO:0005886">
    <property type="term" value="C:plasma membrane"/>
    <property type="evidence" value="ECO:0007669"/>
    <property type="project" value="UniProtKB-SubCell"/>
</dbReference>
<dbReference type="PANTHER" id="PTHR28259">
    <property type="entry name" value="FLUORIDE EXPORT PROTEIN 1-RELATED"/>
    <property type="match status" value="1"/>
</dbReference>
<dbReference type="RefSeq" id="XP_018735253.1">
    <property type="nucleotide sequence ID" value="XM_018877896.1"/>
</dbReference>
<evidence type="ECO:0000256" key="3">
    <source>
        <dbReference type="ARBA" id="ARBA00022475"/>
    </source>
</evidence>
<keyword evidence="6 10" id="KW-0472">Membrane</keyword>
<evidence type="ECO:0000256" key="7">
    <source>
        <dbReference type="ARBA" id="ARBA00035120"/>
    </source>
</evidence>
<keyword evidence="12" id="KW-1185">Reference proteome</keyword>
<keyword evidence="5 10" id="KW-1133">Transmembrane helix</keyword>
<feature type="transmembrane region" description="Helical" evidence="10">
    <location>
        <begin position="248"/>
        <end position="271"/>
    </location>
</feature>
<name>A0A167DD01_9ASCO</name>
<feature type="region of interest" description="Disordered" evidence="9">
    <location>
        <begin position="1"/>
        <end position="49"/>
    </location>
</feature>
<feature type="transmembrane region" description="Helical" evidence="10">
    <location>
        <begin position="207"/>
        <end position="227"/>
    </location>
</feature>
<feature type="transmembrane region" description="Helical" evidence="10">
    <location>
        <begin position="307"/>
        <end position="327"/>
    </location>
</feature>
<comment type="similarity">
    <text evidence="7">Belongs to the fluoride channel Fluc/FEX (TC 1.A.43) family.</text>
</comment>
<organism evidence="11 12">
    <name type="scientific">Sugiyamaella lignohabitans</name>
    <dbReference type="NCBI Taxonomy" id="796027"/>
    <lineage>
        <taxon>Eukaryota</taxon>
        <taxon>Fungi</taxon>
        <taxon>Dikarya</taxon>
        <taxon>Ascomycota</taxon>
        <taxon>Saccharomycotina</taxon>
        <taxon>Dipodascomycetes</taxon>
        <taxon>Dipodascales</taxon>
        <taxon>Trichomonascaceae</taxon>
        <taxon>Sugiyamaella</taxon>
    </lineage>
</organism>
<accession>A0A167DD01</accession>
<dbReference type="InterPro" id="IPR003691">
    <property type="entry name" value="FluC"/>
</dbReference>
<feature type="transmembrane region" description="Helical" evidence="10">
    <location>
        <begin position="277"/>
        <end position="295"/>
    </location>
</feature>
<evidence type="ECO:0000313" key="11">
    <source>
        <dbReference type="EMBL" id="ANB12776.1"/>
    </source>
</evidence>
<evidence type="ECO:0000256" key="6">
    <source>
        <dbReference type="ARBA" id="ARBA00023136"/>
    </source>
</evidence>
<feature type="transmembrane region" description="Helical" evidence="10">
    <location>
        <begin position="70"/>
        <end position="90"/>
    </location>
</feature>
<proteinExistence type="inferred from homology"/>
<protein>
    <submittedName>
        <fullName evidence="11">Fex2p</fullName>
    </submittedName>
</protein>
<sequence>MASESSTPPDIPIKTEHDNDESGIVRQRSHSISHPHPHPHSHSHGHHRHRVALAKKPILPAFSNKYLDPIILHLILAFFGIVGVLARIGLDRLTSFQGSHYGGVLWSNFAGCLIMGALAKSKDLFSDLIVEEPDFSRIVDIVEHHGSEKPVLHRAFKSKAEIPLYVGLATGACGSITSFSSFIISLFELSSHQLTPGVAYPNPGYGVPVFLSYLIVTIAVSFSGFYFGHHLIDALEKSRNVSLARYTLLIELVLSMLGLLGWIVVLVLTIVRSEWRYWTFSCLFGPFGVYARFWLGKLLNKKSTKFFFGTFAANIFASILISILVLLQHGKRHSGSLLVQSVLHCQVISALQDGFCGNFSTISTFVSELSGFKRKRYAYFYGGVSIGLGFAMAVLILGTYSWAVGLSESSAC</sequence>
<evidence type="ECO:0000256" key="9">
    <source>
        <dbReference type="SAM" id="MobiDB-lite"/>
    </source>
</evidence>